<dbReference type="PANTHER" id="PTHR24346:SF30">
    <property type="entry name" value="MATERNAL EMBRYONIC LEUCINE ZIPPER KINASE"/>
    <property type="match status" value="1"/>
</dbReference>
<dbReference type="Gene3D" id="1.10.510.10">
    <property type="entry name" value="Transferase(Phosphotransferase) domain 1"/>
    <property type="match status" value="1"/>
</dbReference>
<dbReference type="InterPro" id="IPR011009">
    <property type="entry name" value="Kinase-like_dom_sf"/>
</dbReference>
<dbReference type="SMART" id="SM00220">
    <property type="entry name" value="S_TKc"/>
    <property type="match status" value="1"/>
</dbReference>
<dbReference type="FunFam" id="3.30.200.20:FF:000003">
    <property type="entry name" value="Non-specific serine/threonine protein kinase"/>
    <property type="match status" value="1"/>
</dbReference>
<keyword evidence="3 6" id="KW-0547">Nucleotide-binding</keyword>
<keyword evidence="1 7" id="KW-0723">Serine/threonine-protein kinase</keyword>
<organism evidence="9 10">
    <name type="scientific">Tritrichomonas foetus</name>
    <dbReference type="NCBI Taxonomy" id="1144522"/>
    <lineage>
        <taxon>Eukaryota</taxon>
        <taxon>Metamonada</taxon>
        <taxon>Parabasalia</taxon>
        <taxon>Tritrichomonadida</taxon>
        <taxon>Tritrichomonadidae</taxon>
        <taxon>Tritrichomonas</taxon>
    </lineage>
</organism>
<evidence type="ECO:0000313" key="9">
    <source>
        <dbReference type="EMBL" id="OHS94918.1"/>
    </source>
</evidence>
<feature type="domain" description="Protein kinase" evidence="8">
    <location>
        <begin position="53"/>
        <end position="309"/>
    </location>
</feature>
<feature type="binding site" evidence="6">
    <location>
        <position position="82"/>
    </location>
    <ligand>
        <name>ATP</name>
        <dbReference type="ChEBI" id="CHEBI:30616"/>
    </ligand>
</feature>
<reference evidence="9" key="1">
    <citation type="submission" date="2016-10" db="EMBL/GenBank/DDBJ databases">
        <authorList>
            <person name="Benchimol M."/>
            <person name="Almeida L.G."/>
            <person name="Vasconcelos A.T."/>
            <person name="Perreira-Neves A."/>
            <person name="Rosa I.A."/>
            <person name="Tasca T."/>
            <person name="Bogo M.R."/>
            <person name="de Souza W."/>
        </authorList>
    </citation>
    <scope>NUCLEOTIDE SEQUENCE [LARGE SCALE GENOMIC DNA]</scope>
    <source>
        <strain evidence="9">K</strain>
    </source>
</reference>
<dbReference type="RefSeq" id="XP_068348055.1">
    <property type="nucleotide sequence ID" value="XM_068512339.1"/>
</dbReference>
<dbReference type="GO" id="GO:0004674">
    <property type="term" value="F:protein serine/threonine kinase activity"/>
    <property type="evidence" value="ECO:0007669"/>
    <property type="project" value="UniProtKB-KW"/>
</dbReference>
<evidence type="ECO:0000256" key="4">
    <source>
        <dbReference type="ARBA" id="ARBA00022777"/>
    </source>
</evidence>
<dbReference type="PANTHER" id="PTHR24346">
    <property type="entry name" value="MAP/MICROTUBULE AFFINITY-REGULATING KINASE"/>
    <property type="match status" value="1"/>
</dbReference>
<keyword evidence="10" id="KW-1185">Reference proteome</keyword>
<dbReference type="Pfam" id="PF00069">
    <property type="entry name" value="Pkinase"/>
    <property type="match status" value="1"/>
</dbReference>
<dbReference type="EMBL" id="MLAK01001281">
    <property type="protein sequence ID" value="OHS94918.1"/>
    <property type="molecule type" value="Genomic_DNA"/>
</dbReference>
<keyword evidence="5 6" id="KW-0067">ATP-binding</keyword>
<dbReference type="GO" id="GO:0035556">
    <property type="term" value="P:intracellular signal transduction"/>
    <property type="evidence" value="ECO:0007669"/>
    <property type="project" value="TreeGrafter"/>
</dbReference>
<dbReference type="PROSITE" id="PS00108">
    <property type="entry name" value="PROTEIN_KINASE_ST"/>
    <property type="match status" value="1"/>
</dbReference>
<proteinExistence type="inferred from homology"/>
<dbReference type="PROSITE" id="PS00107">
    <property type="entry name" value="PROTEIN_KINASE_ATP"/>
    <property type="match status" value="1"/>
</dbReference>
<keyword evidence="4 9" id="KW-0418">Kinase</keyword>
<dbReference type="PROSITE" id="PS50011">
    <property type="entry name" value="PROTEIN_KINASE_DOM"/>
    <property type="match status" value="1"/>
</dbReference>
<evidence type="ECO:0000256" key="7">
    <source>
        <dbReference type="RuleBase" id="RU000304"/>
    </source>
</evidence>
<dbReference type="GO" id="GO:0005524">
    <property type="term" value="F:ATP binding"/>
    <property type="evidence" value="ECO:0007669"/>
    <property type="project" value="UniProtKB-UniRule"/>
</dbReference>
<dbReference type="GeneID" id="94847043"/>
<evidence type="ECO:0000313" key="10">
    <source>
        <dbReference type="Proteomes" id="UP000179807"/>
    </source>
</evidence>
<evidence type="ECO:0000256" key="3">
    <source>
        <dbReference type="ARBA" id="ARBA00022741"/>
    </source>
</evidence>
<comment type="caution">
    <text evidence="9">The sequence shown here is derived from an EMBL/GenBank/DDBJ whole genome shotgun (WGS) entry which is preliminary data.</text>
</comment>
<dbReference type="InterPro" id="IPR008271">
    <property type="entry name" value="Ser/Thr_kinase_AS"/>
</dbReference>
<dbReference type="GO" id="GO:0005737">
    <property type="term" value="C:cytoplasm"/>
    <property type="evidence" value="ECO:0007669"/>
    <property type="project" value="TreeGrafter"/>
</dbReference>
<gene>
    <name evidence="9" type="ORF">TRFO_38938</name>
</gene>
<name>A0A1J4J6Q7_9EUKA</name>
<sequence>MNFRSEKTKTLNFSKKTCVYFYIVGQLCTQLVIEINHSRSSWRQMSLAHFADYDNIKTIGKGTFGKVYYGRHKPTGIDVAIKSVNKTLLQDKIVSRNFHRELSILKKIDHPFIIHFYKVLEDESFVYLVTEYAKGCESFLQHLNTNGPLSEEKGKVIFCQLLSILKYLHLDKKVVHRDLKMENLLYSKSGILKLIDFGLSANLDESDDHLLGTQCGSFPYAAPEIFLKKQYDASVDMWSAGVILYTMISGTLPFIDHNSKKLIHMIVNDEPDYNKRCFSSELKDLLKNLLNKNRKERFTVQQACEHPWVTNAKTSIYVTDYFLSQPQFQVFPKTISNIDQVSFQKVKEIASAQDANNLLKDFTDMNETEATMIYRMARSEQVMTALNEHIQSGKGSKALSRIDTDPQKHQIQNQLPALYRIDNECCVQRSYANQTGRERRRPGQLEIIIARSRQTISNRCHLKTLRGSHS</sequence>
<evidence type="ECO:0000256" key="2">
    <source>
        <dbReference type="ARBA" id="ARBA00022679"/>
    </source>
</evidence>
<keyword evidence="2" id="KW-0808">Transferase</keyword>
<evidence type="ECO:0000259" key="8">
    <source>
        <dbReference type="PROSITE" id="PS50011"/>
    </source>
</evidence>
<protein>
    <submittedName>
        <fullName evidence="9">CAMK family protein kinase</fullName>
    </submittedName>
</protein>
<evidence type="ECO:0000256" key="6">
    <source>
        <dbReference type="PROSITE-ProRule" id="PRU10141"/>
    </source>
</evidence>
<dbReference type="VEuPathDB" id="TrichDB:TRFO_38938"/>
<dbReference type="InterPro" id="IPR017441">
    <property type="entry name" value="Protein_kinase_ATP_BS"/>
</dbReference>
<dbReference type="InterPro" id="IPR000719">
    <property type="entry name" value="Prot_kinase_dom"/>
</dbReference>
<evidence type="ECO:0000256" key="5">
    <source>
        <dbReference type="ARBA" id="ARBA00022840"/>
    </source>
</evidence>
<dbReference type="FunFam" id="1.10.510.10:FF:000571">
    <property type="entry name" value="Maternal embryonic leucine zipper kinase"/>
    <property type="match status" value="1"/>
</dbReference>
<comment type="similarity">
    <text evidence="7">Belongs to the protein kinase superfamily.</text>
</comment>
<dbReference type="SUPFAM" id="SSF56112">
    <property type="entry name" value="Protein kinase-like (PK-like)"/>
    <property type="match status" value="1"/>
</dbReference>
<dbReference type="AlphaFoldDB" id="A0A1J4J6Q7"/>
<evidence type="ECO:0000256" key="1">
    <source>
        <dbReference type="ARBA" id="ARBA00022527"/>
    </source>
</evidence>
<dbReference type="Proteomes" id="UP000179807">
    <property type="component" value="Unassembled WGS sequence"/>
</dbReference>
<accession>A0A1J4J6Q7</accession>